<dbReference type="Proteomes" id="UP000268727">
    <property type="component" value="Unassembled WGS sequence"/>
</dbReference>
<reference evidence="1 2" key="1">
    <citation type="submission" date="2018-11" db="EMBL/GenBank/DDBJ databases">
        <title>Sequencing the genomes of 1000 actinobacteria strains.</title>
        <authorList>
            <person name="Klenk H.-P."/>
        </authorList>
    </citation>
    <scope>NUCLEOTIDE SEQUENCE [LARGE SCALE GENOMIC DNA]</scope>
    <source>
        <strain evidence="1 2">DSM 44231</strain>
    </source>
</reference>
<keyword evidence="2" id="KW-1185">Reference proteome</keyword>
<dbReference type="InterPro" id="IPR014710">
    <property type="entry name" value="RmlC-like_jellyroll"/>
</dbReference>
<evidence type="ECO:0000313" key="2">
    <source>
        <dbReference type="Proteomes" id="UP000268727"/>
    </source>
</evidence>
<dbReference type="Gene3D" id="2.60.120.10">
    <property type="entry name" value="Jelly Rolls"/>
    <property type="match status" value="1"/>
</dbReference>
<accession>A0A3N1H573</accession>
<dbReference type="EMBL" id="RJKM01000001">
    <property type="protein sequence ID" value="ROP37669.1"/>
    <property type="molecule type" value="Genomic_DNA"/>
</dbReference>
<comment type="caution">
    <text evidence="1">The sequence shown here is derived from an EMBL/GenBank/DDBJ whole genome shotgun (WGS) entry which is preliminary data.</text>
</comment>
<sequence length="118" mass="12622">MSLLASKSLAEPEEVRDFPHGHVDLVTVGGTTVGRAEFQPGWRWSQDVKPIAGTDSCQASHTSYILSGRMHVVMDDGSEGEAGAGEAVVVEPGHDAWIVGDEPCVMVDFTGLHDYAKK</sequence>
<dbReference type="CDD" id="cd06990">
    <property type="entry name" value="cupin_DUF861"/>
    <property type="match status" value="1"/>
</dbReference>
<dbReference type="InterPro" id="IPR011051">
    <property type="entry name" value="RmlC_Cupin_sf"/>
</dbReference>
<protein>
    <submittedName>
        <fullName evidence="1">Uncharacterized protein DUF861</fullName>
    </submittedName>
</protein>
<evidence type="ECO:0000313" key="1">
    <source>
        <dbReference type="EMBL" id="ROP37669.1"/>
    </source>
</evidence>
<dbReference type="OrthoDB" id="161242at2"/>
<organism evidence="1 2">
    <name type="scientific">Saccharothrix texasensis</name>
    <dbReference type="NCBI Taxonomy" id="103734"/>
    <lineage>
        <taxon>Bacteria</taxon>
        <taxon>Bacillati</taxon>
        <taxon>Actinomycetota</taxon>
        <taxon>Actinomycetes</taxon>
        <taxon>Pseudonocardiales</taxon>
        <taxon>Pseudonocardiaceae</taxon>
        <taxon>Saccharothrix</taxon>
    </lineage>
</organism>
<dbReference type="SUPFAM" id="SSF51182">
    <property type="entry name" value="RmlC-like cupins"/>
    <property type="match status" value="1"/>
</dbReference>
<dbReference type="AlphaFoldDB" id="A0A3N1H573"/>
<proteinExistence type="predicted"/>
<gene>
    <name evidence="1" type="ORF">EDD40_2990</name>
</gene>
<dbReference type="RefSeq" id="WP_123748031.1">
    <property type="nucleotide sequence ID" value="NZ_RJKM01000001.1"/>
</dbReference>
<name>A0A3N1H573_9PSEU</name>